<reference evidence="2 3" key="1">
    <citation type="submission" date="2019-11" db="EMBL/GenBank/DDBJ databases">
        <title>Draft genome sequence of Labilibaculum sp. strain SYP isolated from Black Sea.</title>
        <authorList>
            <person name="Yadav S."/>
            <person name="Villanueva L."/>
        </authorList>
    </citation>
    <scope>NUCLEOTIDE SEQUENCE [LARGE SCALE GENOMIC DNA]</scope>
    <source>
        <strain evidence="2 3">44</strain>
    </source>
</reference>
<accession>A0A7M4D3I6</accession>
<evidence type="ECO:0000313" key="1">
    <source>
        <dbReference type="EMBL" id="MUP37215.1"/>
    </source>
</evidence>
<dbReference type="AlphaFoldDB" id="A0A7M4D3I6"/>
<proteinExistence type="predicted"/>
<organism evidence="1 4">
    <name type="scientific">Labilibaculum euxinus</name>
    <dbReference type="NCBI Taxonomy" id="2686357"/>
    <lineage>
        <taxon>Bacteria</taxon>
        <taxon>Pseudomonadati</taxon>
        <taxon>Bacteroidota</taxon>
        <taxon>Bacteroidia</taxon>
        <taxon>Marinilabiliales</taxon>
        <taxon>Marinifilaceae</taxon>
        <taxon>Labilibaculum</taxon>
    </lineage>
</organism>
<dbReference type="Proteomes" id="UP000462449">
    <property type="component" value="Unassembled WGS sequence"/>
</dbReference>
<dbReference type="EMBL" id="QTZN02000008">
    <property type="protein sequence ID" value="MVB06420.1"/>
    <property type="molecule type" value="Genomic_DNA"/>
</dbReference>
<name>A0A7M4D3I6_9BACT</name>
<evidence type="ECO:0000313" key="3">
    <source>
        <dbReference type="Proteomes" id="UP000285951"/>
    </source>
</evidence>
<evidence type="ECO:0000313" key="4">
    <source>
        <dbReference type="Proteomes" id="UP000462449"/>
    </source>
</evidence>
<dbReference type="RefSeq" id="WP_156195031.1">
    <property type="nucleotide sequence ID" value="NZ_QTZN02000008.1"/>
</dbReference>
<sequence length="231" mass="26016">MSLNDRLFKIPEASLLEYAEVVAEMYLNDSDAFIAFDSTFTPEYGTKIKDSLAAVMAQKSDQVIIDEMAEHTQMVLDAMADCNHSYKTIAYFVRKAFKGNTAVQNQFGFNDISNVRDSQAKMVLFMEQHAKTSESYQANLVAAGCSQELISQLMSKAEQLKKANIEQEIFKKKRGVITQQRTQILNEVYQLVKPINDIAQIIFSDDAARMAKYTLPKPKSSQNAPDDLIES</sequence>
<dbReference type="OrthoDB" id="1119963at2"/>
<reference evidence="1 4" key="2">
    <citation type="submission" date="2019-12" db="EMBL/GenBank/DDBJ databases">
        <title>Draft genome sequence of Labilibaculum sp. strain 44 isolated from deep waters of Black Sea.</title>
        <authorList>
            <person name="Yadav S."/>
            <person name="Villanueva L."/>
        </authorList>
    </citation>
    <scope>NUCLEOTIDE SEQUENCE [LARGE SCALE GENOMIC DNA]</scope>
    <source>
        <strain evidence="1 4">44</strain>
    </source>
</reference>
<dbReference type="EMBL" id="WOTW01000008">
    <property type="protein sequence ID" value="MUP37215.1"/>
    <property type="molecule type" value="Genomic_DNA"/>
</dbReference>
<keyword evidence="3" id="KW-1185">Reference proteome</keyword>
<evidence type="ECO:0000313" key="2">
    <source>
        <dbReference type="EMBL" id="MVB06420.1"/>
    </source>
</evidence>
<comment type="caution">
    <text evidence="1">The sequence shown here is derived from an EMBL/GenBank/DDBJ whole genome shotgun (WGS) entry which is preliminary data.</text>
</comment>
<protein>
    <submittedName>
        <fullName evidence="1">Uncharacterized protein</fullName>
    </submittedName>
</protein>
<dbReference type="Proteomes" id="UP000285951">
    <property type="component" value="Unassembled WGS sequence"/>
</dbReference>
<gene>
    <name evidence="2" type="ORF">DWB62_005260</name>
    <name evidence="1" type="ORF">GNY23_05260</name>
</gene>